<dbReference type="HOGENOM" id="CLU_184387_2_0_10"/>
<proteinExistence type="predicted"/>
<evidence type="ECO:0000313" key="1">
    <source>
        <dbReference type="EMBL" id="EGF51588.1"/>
    </source>
</evidence>
<accession>F3PXK6</accession>
<dbReference type="GeneID" id="86051376"/>
<protein>
    <submittedName>
        <fullName evidence="1">Uncharacterized protein</fullName>
    </submittedName>
</protein>
<evidence type="ECO:0000313" key="2">
    <source>
        <dbReference type="Proteomes" id="UP000003416"/>
    </source>
</evidence>
<dbReference type="eggNOG" id="ENOG5030Y1I">
    <property type="taxonomic scope" value="Bacteria"/>
</dbReference>
<gene>
    <name evidence="1" type="ORF">HMPREF9446_03504</name>
</gene>
<dbReference type="STRING" id="763034.HMPREF9446_03504"/>
<dbReference type="AlphaFoldDB" id="F3PXK6"/>
<keyword evidence="2" id="KW-1185">Reference proteome</keyword>
<sequence length="52" mass="5842">MSKPIAPTPPLKGKAALDFIAELEKDKKAPAEEKKRVKEGAKRIREMLTFSF</sequence>
<comment type="caution">
    <text evidence="1">The sequence shown here is derived from an EMBL/GenBank/DDBJ whole genome shotgun (WGS) entry which is preliminary data.</text>
</comment>
<dbReference type="RefSeq" id="WP_009126711.1">
    <property type="nucleotide sequence ID" value="NZ_GL882691.1"/>
</dbReference>
<name>F3PXK6_9BACE</name>
<dbReference type="Proteomes" id="UP000003416">
    <property type="component" value="Unassembled WGS sequence"/>
</dbReference>
<organism evidence="1 2">
    <name type="scientific">Bacteroides fluxus YIT 12057</name>
    <dbReference type="NCBI Taxonomy" id="763034"/>
    <lineage>
        <taxon>Bacteria</taxon>
        <taxon>Pseudomonadati</taxon>
        <taxon>Bacteroidota</taxon>
        <taxon>Bacteroidia</taxon>
        <taxon>Bacteroidales</taxon>
        <taxon>Bacteroidaceae</taxon>
        <taxon>Bacteroides</taxon>
    </lineage>
</organism>
<dbReference type="EMBL" id="AFBN01000099">
    <property type="protein sequence ID" value="EGF51588.1"/>
    <property type="molecule type" value="Genomic_DNA"/>
</dbReference>
<reference evidence="1 2" key="1">
    <citation type="submission" date="2011-02" db="EMBL/GenBank/DDBJ databases">
        <authorList>
            <person name="Weinstock G."/>
            <person name="Sodergren E."/>
            <person name="Clifton S."/>
            <person name="Fulton L."/>
            <person name="Fulton B."/>
            <person name="Courtney L."/>
            <person name="Fronick C."/>
            <person name="Harrison M."/>
            <person name="Strong C."/>
            <person name="Farmer C."/>
            <person name="Delahaunty K."/>
            <person name="Markovic C."/>
            <person name="Hall O."/>
            <person name="Minx P."/>
            <person name="Tomlinson C."/>
            <person name="Mitreva M."/>
            <person name="Hou S."/>
            <person name="Chen J."/>
            <person name="Wollam A."/>
            <person name="Pepin K.H."/>
            <person name="Johnson M."/>
            <person name="Bhonagiri V."/>
            <person name="Zhang X."/>
            <person name="Suruliraj S."/>
            <person name="Warren W."/>
            <person name="Chinwalla A."/>
            <person name="Mardis E.R."/>
            <person name="Wilson R.K."/>
        </authorList>
    </citation>
    <scope>NUCLEOTIDE SEQUENCE [LARGE SCALE GENOMIC DNA]</scope>
    <source>
        <strain evidence="1 2">YIT 12057</strain>
    </source>
</reference>